<dbReference type="FunFam" id="2.130.10.10:FF:001594">
    <property type="entry name" value="Coiled-coil protein/ WD40 domain"/>
    <property type="match status" value="1"/>
</dbReference>
<dbReference type="EMBL" id="JXTI01000174">
    <property type="protein sequence ID" value="KWX11566.1"/>
    <property type="molecule type" value="Genomic_DNA"/>
</dbReference>
<reference evidence="6 7" key="1">
    <citation type="journal article" date="2015" name="Mol. Biochem. Parasitol.">
        <title>Identification of polymorphic genes for use in assemblage B genotyping assays through comparative genomics of multiple assemblage B Giardia duodenalis isolates.</title>
        <authorList>
            <person name="Wielinga C."/>
            <person name="Thompson R.C."/>
            <person name="Monis P."/>
            <person name="Ryan U."/>
        </authorList>
    </citation>
    <scope>NUCLEOTIDE SEQUENCE [LARGE SCALE GENOMIC DNA]</scope>
    <source>
        <strain evidence="6 7">BAH15c1</strain>
    </source>
</reference>
<name>A0A132NNF2_GIAIN</name>
<evidence type="ECO:0000313" key="6">
    <source>
        <dbReference type="EMBL" id="KWX11566.1"/>
    </source>
</evidence>
<evidence type="ECO:0000256" key="2">
    <source>
        <dbReference type="ARBA" id="ARBA00022574"/>
    </source>
</evidence>
<sequence length="1448" mass="158482">MASHCLNMKAAFGFNKDLMGGVHSLFDETREAILFPSSHTLVYHDCRNGSQRFLQGHSNMISAVCVSNDKRWIVSADFGGKDTMIIVWESKTLLPVRTIVDQVPGGVIRMDLSDDGALLAVLSGATPNATKVMTQSLFLFEWSNPDERPVVSVEIPPQLGFQRDVRFNPCDYREIVTNSAYRTVFWLWEERIVEKDLINVLNYHSPDIHVGEFKALPSVFTVSCFLPGTTAALTGTVAGEVILYDINGRAFSDGLSGAASGRRVPIKLLTLHASSGNVQAITANDEIMEKDETVIAESYTASGEFGTTPFLVPGQPFFQALVSNNKMNQRAAFYKYLTAAQQAAGQMTTSPTAAFAQAITFICARSDGFIITGGLDGCVRMFDFRLRLLSWYENLACGPITSVSIAMPQYSSNKDGFQGGDADISISAVALLPGATPREYASKSEALHAKFGSVVLRDFIVGTSRGSIVLVPAALFEFVEPSKRRGTLLYQGIPHATSCVYTPRDTRDLPIRLNYNLKTQASLPLSWVATMRGDMLLFDFTSNKILRSISLAGHIAATESGTKRLSGTLAQRHAEGYEQACYLVPEHPLAPLKTQSYAHITALSLFCPADASRPVLLAGTSVGSCLLMDPFTLQVLSTFRHLSRTKTIPLSCPFLKRKSISIPAQITHVRFSKEGDIIAVLDETSFLTLLTKSISDEPAKDLTTGRITTANDAAEKAFNYSAYSDIFLTSLVTPLQAPPVFITDAEDAKQSEQNRENETRTASGVRLQPAALLARASQKKRADASTTGQWTSLGRLVITNNAILRAVIYCDFLPTKLIENGRDPLVLLSKDRFFTIIDVDKTLVSHDLIVVHCRFRAEQSATPTAVCFLPRPPYYVSTLTEEERNVEVDKLNSEQNVLSRSLKEALFSLQSEDSGALCAKYRPDLQPVEQRNLLLVANSHYKFRLREIEALPGALELSNRTVFPASLLTTAPQLCAYFTGGYTPQGQLPNAAILQGPQYCVNPSLAGPYPLRRTILAPTYGLPINILRHISAYMSDSRHDLSSCTPILQTTSTEERYRYRTRYETLNSAGAIRHIAQYIAFATPRKVIGLMRTPLDGASHRYMGLIGHAGEILSLDICFCFSPGLDAGNTFLVSSGSADFTLFLWGVDYPTFDLMIDSTVTVSSTGQQAGPITGPTATDFASFDPFTAQLEGGPTGQFYAEIQDYFSYAQINDSEEKGITPKEDARAPVSMLDEILRALGVFISNSAMVDAKGEIIEEAIRASRLRFFLSRLRAALKEGKPPILVEATAFGYNPLEDSNQETRVMSEMSLYEQSESSLWELVGADDVTLSLQEFVRILVNHRPVLPYKMEDIVRAFTVFGADEAVGVLDKATLINALVNNGENFSGGELMDALSILAGGSSSSDTLMGAGGLLPDQVSVVDFANTILGFETDQQSEGRLIEQEVEETE</sequence>
<dbReference type="InterPro" id="IPR036322">
    <property type="entry name" value="WD40_repeat_dom_sf"/>
</dbReference>
<dbReference type="PANTHER" id="PTHR13720:SF13">
    <property type="entry name" value="CILIA- AND FLAGELLA-ASSOCIATED PROTEIN 251"/>
    <property type="match status" value="1"/>
</dbReference>
<dbReference type="VEuPathDB" id="GiardiaDB:QR46_4482"/>
<keyword evidence="4" id="KW-0966">Cell projection</keyword>
<evidence type="ECO:0000313" key="7">
    <source>
        <dbReference type="Proteomes" id="UP000070089"/>
    </source>
</evidence>
<dbReference type="Gene3D" id="2.130.10.10">
    <property type="entry name" value="YVTN repeat-like/Quinoprotein amine dehydrogenase"/>
    <property type="match status" value="1"/>
</dbReference>
<evidence type="ECO:0000256" key="3">
    <source>
        <dbReference type="ARBA" id="ARBA00022737"/>
    </source>
</evidence>
<gene>
    <name evidence="6" type="ORF">QR46_4482</name>
</gene>
<dbReference type="OrthoDB" id="4899631at2759"/>
<evidence type="ECO:0000256" key="4">
    <source>
        <dbReference type="ARBA" id="ARBA00023273"/>
    </source>
</evidence>
<keyword evidence="2" id="KW-0853">WD repeat</keyword>
<dbReference type="InterPro" id="IPR050630">
    <property type="entry name" value="WD_repeat_EMAP"/>
</dbReference>
<dbReference type="InterPro" id="IPR001680">
    <property type="entry name" value="WD40_rpt"/>
</dbReference>
<proteinExistence type="predicted"/>
<dbReference type="PANTHER" id="PTHR13720">
    <property type="entry name" value="WD-40 REPEAT PROTEIN"/>
    <property type="match status" value="1"/>
</dbReference>
<dbReference type="Pfam" id="PF00400">
    <property type="entry name" value="WD40"/>
    <property type="match status" value="1"/>
</dbReference>
<protein>
    <recommendedName>
        <fullName evidence="5">Cilia- and flagella-associated protein 251</fullName>
    </recommendedName>
</protein>
<dbReference type="Proteomes" id="UP000070089">
    <property type="component" value="Unassembled WGS sequence"/>
</dbReference>
<dbReference type="GO" id="GO:0031514">
    <property type="term" value="C:motile cilium"/>
    <property type="evidence" value="ECO:0007669"/>
    <property type="project" value="TreeGrafter"/>
</dbReference>
<accession>A0A132NNF2</accession>
<dbReference type="SMART" id="SM00320">
    <property type="entry name" value="WD40"/>
    <property type="match status" value="3"/>
</dbReference>
<organism evidence="6 7">
    <name type="scientific">Giardia duodenalis assemblage B</name>
    <dbReference type="NCBI Taxonomy" id="1394984"/>
    <lineage>
        <taxon>Eukaryota</taxon>
        <taxon>Metamonada</taxon>
        <taxon>Diplomonadida</taxon>
        <taxon>Hexamitidae</taxon>
        <taxon>Giardiinae</taxon>
        <taxon>Giardia</taxon>
    </lineage>
</organism>
<evidence type="ECO:0000256" key="1">
    <source>
        <dbReference type="ARBA" id="ARBA00004138"/>
    </source>
</evidence>
<dbReference type="InterPro" id="IPR015943">
    <property type="entry name" value="WD40/YVTN_repeat-like_dom_sf"/>
</dbReference>
<evidence type="ECO:0000256" key="5">
    <source>
        <dbReference type="ARBA" id="ARBA00040994"/>
    </source>
</evidence>
<dbReference type="SUPFAM" id="SSF50978">
    <property type="entry name" value="WD40 repeat-like"/>
    <property type="match status" value="1"/>
</dbReference>
<comment type="caution">
    <text evidence="6">The sequence shown here is derived from an EMBL/GenBank/DDBJ whole genome shotgun (WGS) entry which is preliminary data.</text>
</comment>
<comment type="subcellular location">
    <subcellularLocation>
        <location evidence="1">Cell projection</location>
        <location evidence="1">Cilium</location>
    </subcellularLocation>
</comment>
<keyword evidence="3" id="KW-0677">Repeat</keyword>